<feature type="domain" description="Transposase MuDR plant" evidence="2">
    <location>
        <begin position="168"/>
        <end position="233"/>
    </location>
</feature>
<reference evidence="3" key="2">
    <citation type="journal article" date="2024" name="Plant">
        <title>Genomic evolution and insights into agronomic trait innovations of Sesamum species.</title>
        <authorList>
            <person name="Miao H."/>
            <person name="Wang L."/>
            <person name="Qu L."/>
            <person name="Liu H."/>
            <person name="Sun Y."/>
            <person name="Le M."/>
            <person name="Wang Q."/>
            <person name="Wei S."/>
            <person name="Zheng Y."/>
            <person name="Lin W."/>
            <person name="Duan Y."/>
            <person name="Cao H."/>
            <person name="Xiong S."/>
            <person name="Wang X."/>
            <person name="Wei L."/>
            <person name="Li C."/>
            <person name="Ma Q."/>
            <person name="Ju M."/>
            <person name="Zhao R."/>
            <person name="Li G."/>
            <person name="Mu C."/>
            <person name="Tian Q."/>
            <person name="Mei H."/>
            <person name="Zhang T."/>
            <person name="Gao T."/>
            <person name="Zhang H."/>
        </authorList>
    </citation>
    <scope>NUCLEOTIDE SEQUENCE</scope>
    <source>
        <strain evidence="3">G02</strain>
    </source>
</reference>
<sequence>MNEGDGVTQQGDEGEGVTQQGEGFEGVTQQGEGETEHGVVGVEDIGRGWGFDAFGADEEIGLEHLSFVMNKGKRKISELNYNDSSYSDYQQPDNIDESSEEFDILGDNEGLSQEDVPMARKMKKNVPSNVVANENWYRSVDGESDLESLDDEIPYHSFYNDETEITDMNLVVGMKFASAQVFREVLRDWCIKNGYDIDFIRNENTRITAKCKKECCNWRIHASPIMNSKTFQIKTIKGNHTCSRTYDNSLAKAKYLAKRMEDAIRDNPNIPLDQFKNTIMRECKVDVSRWKVMRAKKEAIDAIRGVDAFQYQKLRDYCETVRAKNPGSKIILRRQEGSNPTVFDRLYYSLNALKLGFLGGCRPIIGLDGCFLKTVYQGQLLVAVGRDGSDNMIPIALAVVQVENRDNWS</sequence>
<gene>
    <name evidence="3" type="ORF">Sradi_3273200</name>
</gene>
<evidence type="ECO:0000259" key="2">
    <source>
        <dbReference type="Pfam" id="PF03108"/>
    </source>
</evidence>
<feature type="region of interest" description="Disordered" evidence="1">
    <location>
        <begin position="1"/>
        <end position="36"/>
    </location>
</feature>
<organism evidence="3">
    <name type="scientific">Sesamum radiatum</name>
    <name type="common">Black benniseed</name>
    <dbReference type="NCBI Taxonomy" id="300843"/>
    <lineage>
        <taxon>Eukaryota</taxon>
        <taxon>Viridiplantae</taxon>
        <taxon>Streptophyta</taxon>
        <taxon>Embryophyta</taxon>
        <taxon>Tracheophyta</taxon>
        <taxon>Spermatophyta</taxon>
        <taxon>Magnoliopsida</taxon>
        <taxon>eudicotyledons</taxon>
        <taxon>Gunneridae</taxon>
        <taxon>Pentapetalae</taxon>
        <taxon>asterids</taxon>
        <taxon>lamiids</taxon>
        <taxon>Lamiales</taxon>
        <taxon>Pedaliaceae</taxon>
        <taxon>Sesamum</taxon>
    </lineage>
</organism>
<dbReference type="Pfam" id="PF03108">
    <property type="entry name" value="DBD_Tnp_Mut"/>
    <property type="match status" value="1"/>
</dbReference>
<proteinExistence type="predicted"/>
<comment type="caution">
    <text evidence="3">The sequence shown here is derived from an EMBL/GenBank/DDBJ whole genome shotgun (WGS) entry which is preliminary data.</text>
</comment>
<evidence type="ECO:0000313" key="3">
    <source>
        <dbReference type="EMBL" id="KAL0373575.1"/>
    </source>
</evidence>
<dbReference type="PANTHER" id="PTHR31973:SF187">
    <property type="entry name" value="MUTATOR TRANSPOSASE MUDRA PROTEIN"/>
    <property type="match status" value="1"/>
</dbReference>
<dbReference type="InterPro" id="IPR004332">
    <property type="entry name" value="Transposase_MuDR"/>
</dbReference>
<dbReference type="EMBL" id="JACGWJ010000014">
    <property type="protein sequence ID" value="KAL0373575.1"/>
    <property type="molecule type" value="Genomic_DNA"/>
</dbReference>
<reference evidence="3" key="1">
    <citation type="submission" date="2020-06" db="EMBL/GenBank/DDBJ databases">
        <authorList>
            <person name="Li T."/>
            <person name="Hu X."/>
            <person name="Zhang T."/>
            <person name="Song X."/>
            <person name="Zhang H."/>
            <person name="Dai N."/>
            <person name="Sheng W."/>
            <person name="Hou X."/>
            <person name="Wei L."/>
        </authorList>
    </citation>
    <scope>NUCLEOTIDE SEQUENCE</scope>
    <source>
        <strain evidence="3">G02</strain>
        <tissue evidence="3">Leaf</tissue>
    </source>
</reference>
<dbReference type="PANTHER" id="PTHR31973">
    <property type="entry name" value="POLYPROTEIN, PUTATIVE-RELATED"/>
    <property type="match status" value="1"/>
</dbReference>
<protein>
    <recommendedName>
        <fullName evidence="2">Transposase MuDR plant domain-containing protein</fullName>
    </recommendedName>
</protein>
<dbReference type="AlphaFoldDB" id="A0AAW2R077"/>
<name>A0AAW2R077_SESRA</name>
<feature type="compositionally biased region" description="Low complexity" evidence="1">
    <location>
        <begin position="18"/>
        <end position="36"/>
    </location>
</feature>
<evidence type="ECO:0000256" key="1">
    <source>
        <dbReference type="SAM" id="MobiDB-lite"/>
    </source>
</evidence>
<accession>A0AAW2R077</accession>